<dbReference type="PANTHER" id="PTHR35908:SF1">
    <property type="entry name" value="CONSERVED PROTEIN"/>
    <property type="match status" value="1"/>
</dbReference>
<proteinExistence type="predicted"/>
<sequence length="251" mass="27224">MRRIVVDAVIDVPSDVAGALPTFWAEALGWPLGAPWPGHPELRSLEPPRGTPYVHLQEAGAEPRVHLDLRVDGRSEADALVTSALDNGACLVGRQDRWRTLLSPGGLPFCVVDGTGDAPGPETWADGHRSRLVQVCVDAQRDAHATEVHFWRGLLEGRWVESRSDEFGGKWHCDGSPLQLLFQRLDEPGRSVRAHLDLGTDDLAAEVRRLVGLGAEDVGPGRGWHVLRDPAGLAFCATENAPDGARDRDLG</sequence>
<accession>A0ABS9HDL2</accession>
<keyword evidence="3" id="KW-1185">Reference proteome</keyword>
<dbReference type="Proteomes" id="UP001201161">
    <property type="component" value="Unassembled WGS sequence"/>
</dbReference>
<evidence type="ECO:0000313" key="2">
    <source>
        <dbReference type="EMBL" id="MCF6379285.1"/>
    </source>
</evidence>
<organism evidence="2 3">
    <name type="scientific">Nocardioides potassii</name>
    <dbReference type="NCBI Taxonomy" id="2911371"/>
    <lineage>
        <taxon>Bacteria</taxon>
        <taxon>Bacillati</taxon>
        <taxon>Actinomycetota</taxon>
        <taxon>Actinomycetes</taxon>
        <taxon>Propionibacteriales</taxon>
        <taxon>Nocardioidaceae</taxon>
        <taxon>Nocardioides</taxon>
    </lineage>
</organism>
<dbReference type="Pfam" id="PF18029">
    <property type="entry name" value="Glyoxalase_6"/>
    <property type="match status" value="2"/>
</dbReference>
<evidence type="ECO:0000259" key="1">
    <source>
        <dbReference type="Pfam" id="PF18029"/>
    </source>
</evidence>
<dbReference type="PANTHER" id="PTHR35908">
    <property type="entry name" value="HYPOTHETICAL FUSION PROTEIN"/>
    <property type="match status" value="1"/>
</dbReference>
<name>A0ABS9HDL2_9ACTN</name>
<comment type="caution">
    <text evidence="2">The sequence shown here is derived from an EMBL/GenBank/DDBJ whole genome shotgun (WGS) entry which is preliminary data.</text>
</comment>
<protein>
    <submittedName>
        <fullName evidence="2">VOC family protein</fullName>
    </submittedName>
</protein>
<dbReference type="RefSeq" id="WP_236403939.1">
    <property type="nucleotide sequence ID" value="NZ_JAKJHZ010000010.1"/>
</dbReference>
<dbReference type="Gene3D" id="3.10.180.10">
    <property type="entry name" value="2,3-Dihydroxybiphenyl 1,2-Dioxygenase, domain 1"/>
    <property type="match status" value="2"/>
</dbReference>
<dbReference type="SUPFAM" id="SSF54593">
    <property type="entry name" value="Glyoxalase/Bleomycin resistance protein/Dihydroxybiphenyl dioxygenase"/>
    <property type="match status" value="2"/>
</dbReference>
<reference evidence="2 3" key="1">
    <citation type="submission" date="2022-01" db="EMBL/GenBank/DDBJ databases">
        <title>Nocardioides sp. nov., an actinomycete isolated from mining soil.</title>
        <authorList>
            <person name="Liu L."/>
        </authorList>
    </citation>
    <scope>NUCLEOTIDE SEQUENCE [LARGE SCALE GENOMIC DNA]</scope>
    <source>
        <strain evidence="2 3">KLBMP 9356</strain>
    </source>
</reference>
<feature type="domain" description="Glyoxalase-like" evidence="1">
    <location>
        <begin position="134"/>
        <end position="237"/>
    </location>
</feature>
<dbReference type="InterPro" id="IPR041581">
    <property type="entry name" value="Glyoxalase_6"/>
</dbReference>
<evidence type="ECO:0000313" key="3">
    <source>
        <dbReference type="Proteomes" id="UP001201161"/>
    </source>
</evidence>
<feature type="domain" description="Glyoxalase-like" evidence="1">
    <location>
        <begin position="9"/>
        <end position="112"/>
    </location>
</feature>
<gene>
    <name evidence="2" type="ORF">L2K70_16865</name>
</gene>
<dbReference type="InterPro" id="IPR029068">
    <property type="entry name" value="Glyas_Bleomycin-R_OHBP_Dase"/>
</dbReference>
<dbReference type="EMBL" id="JAKJHZ010000010">
    <property type="protein sequence ID" value="MCF6379285.1"/>
    <property type="molecule type" value="Genomic_DNA"/>
</dbReference>
<dbReference type="CDD" id="cd06587">
    <property type="entry name" value="VOC"/>
    <property type="match status" value="1"/>
</dbReference>